<dbReference type="eggNOG" id="KOG1201">
    <property type="taxonomic scope" value="Eukaryota"/>
</dbReference>
<evidence type="ECO:0000256" key="10">
    <source>
        <dbReference type="ARBA" id="ARBA00068717"/>
    </source>
</evidence>
<evidence type="ECO:0000256" key="12">
    <source>
        <dbReference type="RuleBase" id="RU000363"/>
    </source>
</evidence>
<dbReference type="Gene3D" id="3.40.50.720">
    <property type="entry name" value="NAD(P)-binding Rossmann-like Domain"/>
    <property type="match status" value="2"/>
</dbReference>
<dbReference type="PANTHER" id="PTHR24322">
    <property type="entry name" value="PKSB"/>
    <property type="match status" value="1"/>
</dbReference>
<evidence type="ECO:0000313" key="14">
    <source>
        <dbReference type="Proteomes" id="UP000682892"/>
    </source>
</evidence>
<keyword evidence="7" id="KW-0443">Lipid metabolism</keyword>
<dbReference type="PRINTS" id="PR00081">
    <property type="entry name" value="GDHRDH"/>
</dbReference>
<dbReference type="AlphaFoldDB" id="Q16FV1"/>
<organism evidence="13 14">
    <name type="scientific">Aedes aegypti</name>
    <name type="common">Yellowfever mosquito</name>
    <name type="synonym">Culex aegypti</name>
    <dbReference type="NCBI Taxonomy" id="7159"/>
    <lineage>
        <taxon>Eukaryota</taxon>
        <taxon>Metazoa</taxon>
        <taxon>Ecdysozoa</taxon>
        <taxon>Arthropoda</taxon>
        <taxon>Hexapoda</taxon>
        <taxon>Insecta</taxon>
        <taxon>Pterygota</taxon>
        <taxon>Neoptera</taxon>
        <taxon>Endopterygota</taxon>
        <taxon>Diptera</taxon>
        <taxon>Nematocera</taxon>
        <taxon>Culicoidea</taxon>
        <taxon>Culicidae</taxon>
        <taxon>Culicinae</taxon>
        <taxon>Aedini</taxon>
        <taxon>Aedes</taxon>
        <taxon>Stegomyia</taxon>
    </lineage>
</organism>
<name>Q16FV1_AEDAE</name>
<reference evidence="13" key="3">
    <citation type="submission" date="2012-09" db="EMBL/GenBank/DDBJ databases">
        <authorList>
            <consortium name="VectorBase"/>
        </authorList>
    </citation>
    <scope>NUCLEOTIDE SEQUENCE</scope>
    <source>
        <strain evidence="13">Liverpool</strain>
    </source>
</reference>
<keyword evidence="6" id="KW-0560">Oxidoreductase</keyword>
<dbReference type="SUPFAM" id="SSF51735">
    <property type="entry name" value="NAD(P)-binding Rossmann-fold domains"/>
    <property type="match status" value="2"/>
</dbReference>
<evidence type="ECO:0000256" key="3">
    <source>
        <dbReference type="ARBA" id="ARBA00022692"/>
    </source>
</evidence>
<proteinExistence type="inferred from homology"/>
<evidence type="ECO:0000256" key="2">
    <source>
        <dbReference type="ARBA" id="ARBA00006484"/>
    </source>
</evidence>
<keyword evidence="4" id="KW-0521">NADP</keyword>
<evidence type="ECO:0000256" key="6">
    <source>
        <dbReference type="ARBA" id="ARBA00023002"/>
    </source>
</evidence>
<keyword evidence="5" id="KW-1133">Transmembrane helix</keyword>
<dbReference type="STRING" id="7159.Q16FV1"/>
<evidence type="ECO:0000256" key="4">
    <source>
        <dbReference type="ARBA" id="ARBA00022857"/>
    </source>
</evidence>
<dbReference type="PRINTS" id="PR00080">
    <property type="entry name" value="SDRFAMILY"/>
</dbReference>
<comment type="function">
    <text evidence="9">Catalyzes the reduction of all-trans-retinal to all-trans-retinol in the presence of NADPH.</text>
</comment>
<dbReference type="PhylomeDB" id="Q16FV1"/>
<dbReference type="Pfam" id="PF00106">
    <property type="entry name" value="adh_short"/>
    <property type="match status" value="2"/>
</dbReference>
<evidence type="ECO:0000256" key="8">
    <source>
        <dbReference type="ARBA" id="ARBA00023136"/>
    </source>
</evidence>
<keyword evidence="8" id="KW-0472">Membrane</keyword>
<dbReference type="InterPro" id="IPR036291">
    <property type="entry name" value="NAD(P)-bd_dom_sf"/>
</dbReference>
<keyword evidence="3" id="KW-0812">Transmembrane</keyword>
<evidence type="ECO:0000256" key="7">
    <source>
        <dbReference type="ARBA" id="ARBA00023098"/>
    </source>
</evidence>
<comment type="similarity">
    <text evidence="2 12">Belongs to the short-chain dehydrogenases/reductases (SDR) family.</text>
</comment>
<dbReference type="InterPro" id="IPR002347">
    <property type="entry name" value="SDR_fam"/>
</dbReference>
<dbReference type="Proteomes" id="UP000682892">
    <property type="component" value="Unassembled WGS sequence"/>
</dbReference>
<reference evidence="13" key="1">
    <citation type="submission" date="2005-10" db="EMBL/GenBank/DDBJ databases">
        <authorList>
            <person name="Loftus B.J."/>
            <person name="Nene V.M."/>
            <person name="Hannick L.I."/>
            <person name="Bidwell S."/>
            <person name="Haas B."/>
            <person name="Amedeo P."/>
            <person name="Orvis J."/>
            <person name="Wortman J.R."/>
            <person name="White O.R."/>
            <person name="Salzberg S."/>
            <person name="Shumway M."/>
            <person name="Koo H."/>
            <person name="Zhao Y."/>
            <person name="Holmes M."/>
            <person name="Miller J."/>
            <person name="Schatz M."/>
            <person name="Pop M."/>
            <person name="Pai G."/>
            <person name="Utterback T."/>
            <person name="Rogers Y.-H."/>
            <person name="Kravitz S."/>
            <person name="Fraser C.M."/>
        </authorList>
    </citation>
    <scope>NUCLEOTIDE SEQUENCE</scope>
    <source>
        <strain evidence="13">Liverpool</strain>
    </source>
</reference>
<dbReference type="PANTHER" id="PTHR24322:SF748">
    <property type="entry name" value="FI23927P1-RELATED"/>
    <property type="match status" value="1"/>
</dbReference>
<evidence type="ECO:0000313" key="13">
    <source>
        <dbReference type="EMBL" id="EAT33115.1"/>
    </source>
</evidence>
<dbReference type="OMA" id="ARTICYC"/>
<evidence type="ECO:0000256" key="1">
    <source>
        <dbReference type="ARBA" id="ARBA00004141"/>
    </source>
</evidence>
<dbReference type="GO" id="GO:0052650">
    <property type="term" value="F:all-trans-retinol dehydrogenase (NADP+) activity"/>
    <property type="evidence" value="ECO:0007669"/>
    <property type="project" value="UniProtKB-ARBA"/>
</dbReference>
<dbReference type="FunFam" id="3.40.50.720:FF:000131">
    <property type="entry name" value="Short-chain dehydrogenase/reductase 3"/>
    <property type="match status" value="1"/>
</dbReference>
<dbReference type="HOGENOM" id="CLU_010194_2_5_1"/>
<protein>
    <recommendedName>
        <fullName evidence="10">Short-chain dehydrogenase/reductase 3</fullName>
    </recommendedName>
    <alternativeName>
        <fullName evidence="11">Retinal short-chain dehydrogenase/reductase 1</fullName>
    </alternativeName>
</protein>
<dbReference type="PaxDb" id="7159-AAEL014627-PA"/>
<accession>Q16FV1</accession>
<sequence length="499" mass="55673">MLDYYPLAIRAFKDGMMERRRGHIVAVSSTFGIVPFGRTVCYSATKFGVRGLMEGLNEEFYMNGYSNDIFVTCVYPGFVATRKEFMEYLEQLGCRVPINTPDEVADTAIDAVLRNRCEVITSSLIMRIMLKFYAATQSSFGRESKQMALPKERSMAFREQYFQHVDGAYEAASVRRKRPDKPLSLDRLEKNVRFVLVEVFPKVAKVLLLLVPVLVRDFVQFLLPAKKKSISNQLALVTGGGNGLGRALCFRLAQEGCSVAVADIDLVGARRTAEEVRTRFGVKADAFHVDVSDYGSVTKLKEAIESSLGNVDILVNNAALLAMLSLSEGKPEDVQRIVNVNLLSHFWTIRAFKDGMVERRRGHIVAICSLLGIVPFGRTISYCATKFGVRGLMESLENEFYQDGLKNDIHTTCVFPAGIRTRKGFVDLVKDIKLTVPLSSPEYVANLIVDAVRANKTEIVPSTWEMRLVAAIYPYMPKSLILLVVDTVLGVTPVLTSRE</sequence>
<evidence type="ECO:0000256" key="9">
    <source>
        <dbReference type="ARBA" id="ARBA00059620"/>
    </source>
</evidence>
<gene>
    <name evidence="13" type="ORF">AaeL_AAEL014627</name>
</gene>
<dbReference type="GO" id="GO:0005811">
    <property type="term" value="C:lipid droplet"/>
    <property type="evidence" value="ECO:0007669"/>
    <property type="project" value="TreeGrafter"/>
</dbReference>
<dbReference type="VEuPathDB" id="VectorBase:AAEL014627"/>
<dbReference type="GO" id="GO:0016020">
    <property type="term" value="C:membrane"/>
    <property type="evidence" value="ECO:0007669"/>
    <property type="project" value="UniProtKB-SubCell"/>
</dbReference>
<comment type="subcellular location">
    <subcellularLocation>
        <location evidence="1">Membrane</location>
        <topology evidence="1">Multi-pass membrane protein</topology>
    </subcellularLocation>
</comment>
<evidence type="ECO:0000256" key="5">
    <source>
        <dbReference type="ARBA" id="ARBA00022989"/>
    </source>
</evidence>
<evidence type="ECO:0000256" key="11">
    <source>
        <dbReference type="ARBA" id="ARBA00082544"/>
    </source>
</evidence>
<dbReference type="EMBL" id="CH478375">
    <property type="protein sequence ID" value="EAT33115.1"/>
    <property type="molecule type" value="Genomic_DNA"/>
</dbReference>
<reference evidence="13" key="2">
    <citation type="journal article" date="2007" name="Science">
        <title>Genome sequence of Aedes aegypti, a major arbovirus vector.</title>
        <authorList>
            <person name="Nene V."/>
            <person name="Wortman J.R."/>
            <person name="Lawson D."/>
            <person name="Haas B."/>
            <person name="Kodira C."/>
            <person name="Tu Z.J."/>
            <person name="Loftus B."/>
            <person name="Xi Z."/>
            <person name="Megy K."/>
            <person name="Grabherr M."/>
            <person name="Ren Q."/>
            <person name="Zdobnov E.M."/>
            <person name="Lobo N.F."/>
            <person name="Campbell K.S."/>
            <person name="Brown S.E."/>
            <person name="Bonaldo M.F."/>
            <person name="Zhu J."/>
            <person name="Sinkins S.P."/>
            <person name="Hogenkamp D.G."/>
            <person name="Amedeo P."/>
            <person name="Arensburger P."/>
            <person name="Atkinson P.W."/>
            <person name="Bidwell S."/>
            <person name="Biedler J."/>
            <person name="Birney E."/>
            <person name="Bruggner R.V."/>
            <person name="Costas J."/>
            <person name="Coy M.R."/>
            <person name="Crabtree J."/>
            <person name="Crawford M."/>
            <person name="Debruyn B."/>
            <person name="Decaprio D."/>
            <person name="Eiglmeier K."/>
            <person name="Eisenstadt E."/>
            <person name="El-Dorry H."/>
            <person name="Gelbart W.M."/>
            <person name="Gomes S.L."/>
            <person name="Hammond M."/>
            <person name="Hannick L.I."/>
            <person name="Hogan J.R."/>
            <person name="Holmes M.H."/>
            <person name="Jaffe D."/>
            <person name="Johnston J.S."/>
            <person name="Kennedy R.C."/>
            <person name="Koo H."/>
            <person name="Kravitz S."/>
            <person name="Kriventseva E.V."/>
            <person name="Kulp D."/>
            <person name="Labutti K."/>
            <person name="Lee E."/>
            <person name="Li S."/>
            <person name="Lovin D.D."/>
            <person name="Mao C."/>
            <person name="Mauceli E."/>
            <person name="Menck C.F."/>
            <person name="Miller J.R."/>
            <person name="Montgomery P."/>
            <person name="Mori A."/>
            <person name="Nascimento A.L."/>
            <person name="Naveira H.F."/>
            <person name="Nusbaum C."/>
            <person name="O'leary S."/>
            <person name="Orvis J."/>
            <person name="Pertea M."/>
            <person name="Quesneville H."/>
            <person name="Reidenbach K.R."/>
            <person name="Rogers Y.H."/>
            <person name="Roth C.W."/>
            <person name="Schneider J.R."/>
            <person name="Schatz M."/>
            <person name="Shumway M."/>
            <person name="Stanke M."/>
            <person name="Stinson E.O."/>
            <person name="Tubio J.M."/>
            <person name="Vanzee J.P."/>
            <person name="Verjovski-Almeida S."/>
            <person name="Werner D."/>
            <person name="White O."/>
            <person name="Wyder S."/>
            <person name="Zeng Q."/>
            <person name="Zhao Q."/>
            <person name="Zhao Y."/>
            <person name="Hill C.A."/>
            <person name="Raikhel A.S."/>
            <person name="Soares M.B."/>
            <person name="Knudson D.L."/>
            <person name="Lee N.H."/>
            <person name="Galagan J."/>
            <person name="Salzberg S.L."/>
            <person name="Paulsen I.T."/>
            <person name="Dimopoulos G."/>
            <person name="Collins F.H."/>
            <person name="Birren B."/>
            <person name="Fraser-Liggett C.M."/>
            <person name="Severson D.W."/>
        </authorList>
    </citation>
    <scope>NUCLEOTIDE SEQUENCE [LARGE SCALE GENOMIC DNA]</scope>
    <source>
        <strain evidence="13">Liverpool</strain>
    </source>
</reference>